<dbReference type="RefSeq" id="WP_345826709.1">
    <property type="nucleotide sequence ID" value="NZ_JBDIML010000012.1"/>
</dbReference>
<dbReference type="PANTHER" id="PTHR37507">
    <property type="entry name" value="SPORULATION PROTEIN YDCC"/>
    <property type="match status" value="1"/>
</dbReference>
<keyword evidence="1" id="KW-0449">Lipoprotein</keyword>
<accession>A0ABU9XLS0</accession>
<dbReference type="PROSITE" id="PS51257">
    <property type="entry name" value="PROKAR_LIPOPROTEIN"/>
    <property type="match status" value="1"/>
</dbReference>
<name>A0ABU9XLS0_9BACI</name>
<comment type="caution">
    <text evidence="1">The sequence shown here is derived from an EMBL/GenBank/DDBJ whole genome shotgun (WGS) entry which is preliminary data.</text>
</comment>
<evidence type="ECO:0000313" key="2">
    <source>
        <dbReference type="Proteomes" id="UP001444625"/>
    </source>
</evidence>
<dbReference type="EMBL" id="JBDIML010000012">
    <property type="protein sequence ID" value="MEN2769214.1"/>
    <property type="molecule type" value="Genomic_DNA"/>
</dbReference>
<protein>
    <submittedName>
        <fullName evidence="1">Outer membrane lipoprotein carrier protein LolA</fullName>
    </submittedName>
</protein>
<dbReference type="InterPro" id="IPR029046">
    <property type="entry name" value="LolA/LolB/LppX"/>
</dbReference>
<dbReference type="InterPro" id="IPR052944">
    <property type="entry name" value="Sporulation_related"/>
</dbReference>
<sequence length="339" mass="38412">MTKKSSIWMIFVFGLVLILAACGEKSQEDVVKKLGENMESLSGYKANVEMKMNTGQEAQTYKIDVWHKKEDFYRVALSNNQEDKSGQIILKNKDGVFVLTPELKKSFKFQSEWPENSSQPYLYQSLIEDIVNDKEAEFTADEKHYIFKTKTNYQSNNNLPYQQIYFDKESYTPTLVKVLDTDGNAIVEVKFTSFELDPSFSDKDFEIEQNMASAMPEDLPTSGDGMPEELSVMVPVQTAGAELEDRVEVELEDGKRVISTYTGEKSFTLVQEKRNVVETLTSPVEVEGDIVNLGFALGALSENAVEWDYNGMNFYLASDQLTKEELLEVAQSVQGQEVK</sequence>
<dbReference type="PANTHER" id="PTHR37507:SF2">
    <property type="entry name" value="SPORULATION PROTEIN YDCC"/>
    <property type="match status" value="1"/>
</dbReference>
<reference evidence="1 2" key="1">
    <citation type="submission" date="2024-05" db="EMBL/GenBank/DDBJ databases">
        <authorList>
            <person name="Haq I."/>
            <person name="Ullah Z."/>
            <person name="Ahmad R."/>
            <person name="Li M."/>
            <person name="Tong Y."/>
        </authorList>
    </citation>
    <scope>NUCLEOTIDE SEQUENCE [LARGE SCALE GENOMIC DNA]</scope>
    <source>
        <strain evidence="1 2">16A2E</strain>
    </source>
</reference>
<evidence type="ECO:0000313" key="1">
    <source>
        <dbReference type="EMBL" id="MEN2769214.1"/>
    </source>
</evidence>
<dbReference type="Gene3D" id="2.50.20.10">
    <property type="entry name" value="Lipoprotein localisation LolA/LolB/LppX"/>
    <property type="match status" value="1"/>
</dbReference>
<proteinExistence type="predicted"/>
<gene>
    <name evidence="1" type="ORF">ABC228_18790</name>
</gene>
<keyword evidence="2" id="KW-1185">Reference proteome</keyword>
<dbReference type="Proteomes" id="UP001444625">
    <property type="component" value="Unassembled WGS sequence"/>
</dbReference>
<dbReference type="SUPFAM" id="SSF89392">
    <property type="entry name" value="Prokaryotic lipoproteins and lipoprotein localization factors"/>
    <property type="match status" value="1"/>
</dbReference>
<organism evidence="1 2">
    <name type="scientific">Ornithinibacillus xuwenensis</name>
    <dbReference type="NCBI Taxonomy" id="3144668"/>
    <lineage>
        <taxon>Bacteria</taxon>
        <taxon>Bacillati</taxon>
        <taxon>Bacillota</taxon>
        <taxon>Bacilli</taxon>
        <taxon>Bacillales</taxon>
        <taxon>Bacillaceae</taxon>
        <taxon>Ornithinibacillus</taxon>
    </lineage>
</organism>